<evidence type="ECO:0000313" key="2">
    <source>
        <dbReference type="Proteomes" id="UP000067448"/>
    </source>
</evidence>
<accession>A0A100JLN1</accession>
<protein>
    <recommendedName>
        <fullName evidence="3">Phytoene synthase</fullName>
    </recommendedName>
</protein>
<dbReference type="RefSeq" id="WP_059079686.1">
    <property type="nucleotide sequence ID" value="NZ_BCMM01000008.1"/>
</dbReference>
<name>A0A100JLN1_STRSC</name>
<evidence type="ECO:0008006" key="3">
    <source>
        <dbReference type="Google" id="ProtNLM"/>
    </source>
</evidence>
<dbReference type="AlphaFoldDB" id="A0A100JLN1"/>
<dbReference type="EMBL" id="BCMM01000008">
    <property type="protein sequence ID" value="GAQ61816.1"/>
    <property type="molecule type" value="Genomic_DNA"/>
</dbReference>
<comment type="caution">
    <text evidence="1">The sequence shown here is derived from an EMBL/GenBank/DDBJ whole genome shotgun (WGS) entry which is preliminary data.</text>
</comment>
<organism evidence="1 2">
    <name type="scientific">Streptomyces scabiei</name>
    <dbReference type="NCBI Taxonomy" id="1930"/>
    <lineage>
        <taxon>Bacteria</taxon>
        <taxon>Bacillati</taxon>
        <taxon>Actinomycetota</taxon>
        <taxon>Actinomycetes</taxon>
        <taxon>Kitasatosporales</taxon>
        <taxon>Streptomycetaceae</taxon>
        <taxon>Streptomyces</taxon>
    </lineage>
</organism>
<dbReference type="OrthoDB" id="488426at2"/>
<dbReference type="Proteomes" id="UP000067448">
    <property type="component" value="Unassembled WGS sequence"/>
</dbReference>
<evidence type="ECO:0000313" key="1">
    <source>
        <dbReference type="EMBL" id="GAQ61816.1"/>
    </source>
</evidence>
<sequence length="311" mass="34585">MRHALLGGLLVPARVPALAQVVQGRAKDSTAPVWLDPRTSLAADVKGAKVYRSLAPVFRALGYDDADRVLVSPLFNHLWAVVYEADWAYEAHQLSGGEKPGLWWLEHFRSVLGAMELLDETIDARLDDMHAYIELETHLLGADTFDRDDLVRAVRLRCSDIKAFTGVAAALTGRPWARELCGLIGPMMAFIDLEDDLRSTQEDAAEGSFNTYNLAVRRWGRTEGRRWLDEVGSGLLHETAARLSRVSPRALQAMWVVLGRPGTDTAARRLRVAASRPRSLLLSGLRRKLFEGTPRPFEPHWRSLDTSGGGR</sequence>
<reference evidence="2" key="3">
    <citation type="submission" date="2016-02" db="EMBL/GenBank/DDBJ databases">
        <title>Draft genome of pathogenic Streptomyces sp. in Japan.</title>
        <authorList>
            <person name="Tomihama T."/>
            <person name="Ikenaga M."/>
            <person name="Sakai M."/>
            <person name="Okubo T."/>
            <person name="Ikeda S."/>
        </authorList>
    </citation>
    <scope>NUCLEOTIDE SEQUENCE [LARGE SCALE GENOMIC DNA]</scope>
    <source>
        <strain evidence="2">S58</strain>
    </source>
</reference>
<proteinExistence type="predicted"/>
<gene>
    <name evidence="1" type="ORF">SsS58_02170</name>
</gene>
<reference evidence="1 2" key="2">
    <citation type="journal article" date="2016" name="Genome Announc.">
        <title>Draft Genome Sequences of Streptomyces scabiei S58, Streptomyces turgidiscabies T45, and Streptomyces acidiscabies a10, the Pathogens of Potato Common Scab, Isolated in Japan.</title>
        <authorList>
            <person name="Tomihama T."/>
            <person name="Nishi Y."/>
            <person name="Sakai M."/>
            <person name="Ikenaga M."/>
            <person name="Okubo T."/>
            <person name="Ikeda S."/>
        </authorList>
    </citation>
    <scope>NUCLEOTIDE SEQUENCE [LARGE SCALE GENOMIC DNA]</scope>
    <source>
        <strain evidence="1 2">S58</strain>
    </source>
</reference>
<reference evidence="2" key="1">
    <citation type="submission" date="2015-11" db="EMBL/GenBank/DDBJ databases">
        <authorList>
            <consortium name="Cross-ministerial Strategic Innovation Promotion Program (SIP) consortium"/>
            <person name="Tomihama T."/>
            <person name="Ikenaga M."/>
            <person name="Sakai M."/>
            <person name="Okubo T."/>
            <person name="Ikeda S."/>
        </authorList>
    </citation>
    <scope>NUCLEOTIDE SEQUENCE [LARGE SCALE GENOMIC DNA]</scope>
    <source>
        <strain evidence="2">S58</strain>
    </source>
</reference>